<dbReference type="InterPro" id="IPR003783">
    <property type="entry name" value="Regulatory_RecX"/>
</dbReference>
<evidence type="ECO:0000259" key="6">
    <source>
        <dbReference type="Pfam" id="PF21981"/>
    </source>
</evidence>
<dbReference type="Proteomes" id="UP001240157">
    <property type="component" value="Unassembled WGS sequence"/>
</dbReference>
<evidence type="ECO:0000256" key="4">
    <source>
        <dbReference type="ARBA" id="ARBA00022490"/>
    </source>
</evidence>
<organism evidence="9 10">
    <name type="scientific">Staphylococcus chromogenes</name>
    <name type="common">Staphylococcus hyicus subsp. chromogenes</name>
    <dbReference type="NCBI Taxonomy" id="46126"/>
    <lineage>
        <taxon>Bacteria</taxon>
        <taxon>Bacillati</taxon>
        <taxon>Bacillota</taxon>
        <taxon>Bacilli</taxon>
        <taxon>Bacillales</taxon>
        <taxon>Staphylococcaceae</taxon>
        <taxon>Staphylococcus</taxon>
    </lineage>
</organism>
<gene>
    <name evidence="5 8" type="primary">recX</name>
    <name evidence="9" type="ORF">BU653_07115</name>
    <name evidence="8" type="ORF">RCF65_03105</name>
</gene>
<dbReference type="GO" id="GO:0005737">
    <property type="term" value="C:cytoplasm"/>
    <property type="evidence" value="ECO:0007669"/>
    <property type="project" value="UniProtKB-SubCell"/>
</dbReference>
<feature type="domain" description="RecX third three-helical" evidence="6">
    <location>
        <begin position="217"/>
        <end position="258"/>
    </location>
</feature>
<evidence type="ECO:0000313" key="8">
    <source>
        <dbReference type="EMBL" id="MDQ7174971.1"/>
    </source>
</evidence>
<evidence type="ECO:0000313" key="10">
    <source>
        <dbReference type="Proteomes" id="UP000242704"/>
    </source>
</evidence>
<sequence>MRKITKIEVQKNNATRFNIYVDDQFELGVSDDTLVKLNLKKGDEISSQFLEEIKQQEYQQQAIQQALNYLSYRKRSSKEIERYLSKQNFPEDVIANAIHFCKAQNLINHEDYAESLKNTMILTTDKGPEIFKQKLIEAGIEAPLIQKYVTRYEEEQPFDAILKVATKLKEKKKGPSQKVQQKVHQGLLQKGYTSDNIQAVLSELDFTEDAAGIDNLLQRDLEKVYNKYIKKYEGYQLKMKTIEALARKGYQYDAIQRKLEESGILNES</sequence>
<dbReference type="RefSeq" id="WP_105965738.1">
    <property type="nucleotide sequence ID" value="NZ_CP133247.1"/>
</dbReference>
<feature type="domain" description="RecX first three-helical" evidence="7">
    <location>
        <begin position="62"/>
        <end position="101"/>
    </location>
</feature>
<dbReference type="EMBL" id="JAVGJF010000010">
    <property type="protein sequence ID" value="MDQ7174971.1"/>
    <property type="molecule type" value="Genomic_DNA"/>
</dbReference>
<name>A0AAE5T014_STACR</name>
<proteinExistence type="inferred from homology"/>
<dbReference type="InterPro" id="IPR036388">
    <property type="entry name" value="WH-like_DNA-bd_sf"/>
</dbReference>
<keyword evidence="4 5" id="KW-0963">Cytoplasm</keyword>
<dbReference type="InterPro" id="IPR053926">
    <property type="entry name" value="RecX_HTH_1st"/>
</dbReference>
<comment type="subcellular location">
    <subcellularLocation>
        <location evidence="1 5">Cytoplasm</location>
    </subcellularLocation>
</comment>
<evidence type="ECO:0000256" key="1">
    <source>
        <dbReference type="ARBA" id="ARBA00004496"/>
    </source>
</evidence>
<dbReference type="Pfam" id="PF21982">
    <property type="entry name" value="RecX_HTH1"/>
    <property type="match status" value="1"/>
</dbReference>
<evidence type="ECO:0000256" key="3">
    <source>
        <dbReference type="ARBA" id="ARBA00018111"/>
    </source>
</evidence>
<comment type="similarity">
    <text evidence="2 5">Belongs to the RecX family.</text>
</comment>
<dbReference type="NCBIfam" id="NF010733">
    <property type="entry name" value="PRK14135.1"/>
    <property type="match status" value="1"/>
</dbReference>
<dbReference type="EMBL" id="PZBZ01000033">
    <property type="protein sequence ID" value="PTG13777.1"/>
    <property type="molecule type" value="Genomic_DNA"/>
</dbReference>
<reference evidence="8 11" key="3">
    <citation type="submission" date="2023-08" db="EMBL/GenBank/DDBJ databases">
        <title>Whole genome sequencing of Staphylococcus chromogenes NNSch 2386.</title>
        <authorList>
            <person name="Kropotov V.S."/>
            <person name="Boriskina E.V."/>
            <person name="Gordinskaya N.A."/>
            <person name="Shkurkina I.S."/>
            <person name="Kryazhev D.V."/>
            <person name="Alekseeva A.E."/>
            <person name="Makhova M.A."/>
        </authorList>
    </citation>
    <scope>NUCLEOTIDE SEQUENCE [LARGE SCALE GENOMIC DNA]</scope>
    <source>
        <strain evidence="8 11">NNSch 2386</strain>
    </source>
</reference>
<dbReference type="Pfam" id="PF21981">
    <property type="entry name" value="RecX_HTH3"/>
    <property type="match status" value="2"/>
</dbReference>
<protein>
    <recommendedName>
        <fullName evidence="3 5">Regulatory protein RecX</fullName>
    </recommendedName>
</protein>
<comment type="caution">
    <text evidence="9">The sequence shown here is derived from an EMBL/GenBank/DDBJ whole genome shotgun (WGS) entry which is preliminary data.</text>
</comment>
<comment type="function">
    <text evidence="5">Modulates RecA activity.</text>
</comment>
<evidence type="ECO:0000256" key="5">
    <source>
        <dbReference type="HAMAP-Rule" id="MF_01114"/>
    </source>
</evidence>
<reference evidence="9" key="2">
    <citation type="submission" date="2018-03" db="EMBL/GenBank/DDBJ databases">
        <authorList>
            <person name="Naushad S."/>
        </authorList>
    </citation>
    <scope>NUCLEOTIDE SEQUENCE</scope>
    <source>
        <strain evidence="9">SNUC 505</strain>
    </source>
</reference>
<evidence type="ECO:0000259" key="7">
    <source>
        <dbReference type="Pfam" id="PF21982"/>
    </source>
</evidence>
<dbReference type="GO" id="GO:0006282">
    <property type="term" value="P:regulation of DNA repair"/>
    <property type="evidence" value="ECO:0007669"/>
    <property type="project" value="UniProtKB-UniRule"/>
</dbReference>
<dbReference type="InterPro" id="IPR053925">
    <property type="entry name" value="RecX_HTH_3rd"/>
</dbReference>
<reference evidence="9 10" key="1">
    <citation type="journal article" date="2016" name="Front. Microbiol.">
        <title>Comprehensive Phylogenetic Analysis of Bovine Non-aureus Staphylococci Species Based on Whole-Genome Sequencing.</title>
        <authorList>
            <person name="Naushad S."/>
            <person name="Barkema H.W."/>
            <person name="Luby C."/>
            <person name="Condas L.A."/>
            <person name="Nobrega D.B."/>
            <person name="Carson D.A."/>
            <person name="De Buck J."/>
        </authorList>
    </citation>
    <scope>NUCLEOTIDE SEQUENCE [LARGE SCALE GENOMIC DNA]</scope>
    <source>
        <strain evidence="9 10">SNUC 505</strain>
    </source>
</reference>
<accession>A0AAE5T014</accession>
<dbReference type="AlphaFoldDB" id="A0AAE5T014"/>
<evidence type="ECO:0000256" key="2">
    <source>
        <dbReference type="ARBA" id="ARBA00009695"/>
    </source>
</evidence>
<evidence type="ECO:0000313" key="11">
    <source>
        <dbReference type="Proteomes" id="UP001240157"/>
    </source>
</evidence>
<dbReference type="PANTHER" id="PTHR33602">
    <property type="entry name" value="REGULATORY PROTEIN RECX FAMILY PROTEIN"/>
    <property type="match status" value="1"/>
</dbReference>
<dbReference type="Proteomes" id="UP000242704">
    <property type="component" value="Unassembled WGS sequence"/>
</dbReference>
<feature type="domain" description="RecX third three-helical" evidence="6">
    <location>
        <begin position="154"/>
        <end position="201"/>
    </location>
</feature>
<dbReference type="PANTHER" id="PTHR33602:SF1">
    <property type="entry name" value="REGULATORY PROTEIN RECX FAMILY PROTEIN"/>
    <property type="match status" value="1"/>
</dbReference>
<dbReference type="HAMAP" id="MF_01114">
    <property type="entry name" value="RecX"/>
    <property type="match status" value="1"/>
</dbReference>
<dbReference type="Gene3D" id="1.10.10.10">
    <property type="entry name" value="Winged helix-like DNA-binding domain superfamily/Winged helix DNA-binding domain"/>
    <property type="match status" value="4"/>
</dbReference>
<evidence type="ECO:0000313" key="9">
    <source>
        <dbReference type="EMBL" id="PTG13777.1"/>
    </source>
</evidence>